<dbReference type="InterPro" id="IPR014268">
    <property type="entry name" value="GtfB"/>
</dbReference>
<comment type="subunit">
    <text evidence="4">Forms a heterotetramer with 2 subunits each of GtfA and GtfB. Part of the accessory SecA2/SecY2 protein translocation apparatus.</text>
</comment>
<reference evidence="5 6" key="1">
    <citation type="submission" date="2012-07" db="EMBL/GenBank/DDBJ databases">
        <authorList>
            <person name="Moroni P."/>
            <person name="Richards V.P."/>
            <person name="Durkin S.A.S."/>
            <person name="Kim M."/>
            <person name="Pavinski Bitar P.D."/>
            <person name="Stanhope M.J."/>
            <person name="Town C.D."/>
            <person name="Zadoks R.N."/>
            <person name="Venter J.C."/>
        </authorList>
    </citation>
    <scope>NUCLEOTIDE SEQUENCE [LARGE SCALE GENOMIC DNA]</scope>
    <source>
        <strain evidence="5 6">MRI Z1-216</strain>
    </source>
</reference>
<evidence type="ECO:0000256" key="3">
    <source>
        <dbReference type="ARBA" id="ARBA00023136"/>
    </source>
</evidence>
<evidence type="ECO:0000256" key="4">
    <source>
        <dbReference type="HAMAP-Rule" id="MF_01473"/>
    </source>
</evidence>
<dbReference type="AlphaFoldDB" id="A0AAD2WUB6"/>
<evidence type="ECO:0000256" key="1">
    <source>
        <dbReference type="ARBA" id="ARBA00004922"/>
    </source>
</evidence>
<evidence type="ECO:0000313" key="6">
    <source>
        <dbReference type="Proteomes" id="UP000015176"/>
    </source>
</evidence>
<organism evidence="5 6">
    <name type="scientific">Streptococcus agalactiae MRI Z1-216</name>
    <dbReference type="NCBI Taxonomy" id="1154879"/>
    <lineage>
        <taxon>Bacteria</taxon>
        <taxon>Bacillati</taxon>
        <taxon>Bacillota</taxon>
        <taxon>Bacilli</taxon>
        <taxon>Lactobacillales</taxon>
        <taxon>Streptococcaceae</taxon>
        <taxon>Streptococcus</taxon>
    </lineage>
</organism>
<protein>
    <recommendedName>
        <fullName evidence="4">UDP-N-acetylglucosamine--peptide N-acetylglucosaminyltransferase stabilizing protein GtfB</fullName>
    </recommendedName>
    <alternativeName>
        <fullName evidence="4">Glycosyltransferase stabilizing protein GtfB</fullName>
    </alternativeName>
</protein>
<dbReference type="HAMAP" id="MF_01473">
    <property type="entry name" value="GtfB"/>
    <property type="match status" value="1"/>
</dbReference>
<dbReference type="GO" id="GO:0031647">
    <property type="term" value="P:regulation of protein stability"/>
    <property type="evidence" value="ECO:0007669"/>
    <property type="project" value="UniProtKB-UniRule"/>
</dbReference>
<dbReference type="GO" id="GO:0017122">
    <property type="term" value="C:protein N-acetylglucosaminyltransferase complex"/>
    <property type="evidence" value="ECO:0007669"/>
    <property type="project" value="UniProtKB-UniRule"/>
</dbReference>
<keyword evidence="3 4" id="KW-0472">Membrane</keyword>
<keyword evidence="2 4" id="KW-1003">Cell membrane</keyword>
<dbReference type="EMBL" id="ALSF01000082">
    <property type="protein sequence ID" value="EPU38217.1"/>
    <property type="molecule type" value="Genomic_DNA"/>
</dbReference>
<sequence>MIILFDFFDKKSKDLYYSLITSGLHGNAVVINDDGFLPQNINSPYSFFCNMEGKNGNPLYFNQVPLPDLWEIKGNNIEAEIWDFSIKRAKIFYQEPKYKRQVKNIDWFDNNKKVRYTDHYNRFGWCFARTHFDKNQNVTTKSYFDKDGKEVIVENFRTGVIILNWLNKDYFFDNRVAFLNFYFSLMGWNLSRIWYNSLSTPFFVSYRMTYPGEDILFWQEDIEDTIPANMRVLLESTNTRTQKVIVQKKNTYHKIKSMLPKEQQEKIGYLGFIYPNKKKNKGRKDIFILTNSDQIEHLEVLVHHLSDYHFHIAAYTEMSFKLMSFSQEQNVTLYPNISRTDLDNLFEICDIYFDINHGNEVDDVIRRAFEYNHLIFAFDNTCHNRELVLDSNIISHTTCEQLINLMKNLSGSIMYLLEQQREQTSNETKERYKEILGGYGNA</sequence>
<dbReference type="NCBIfam" id="TIGR02919">
    <property type="entry name" value="accessory Sec system glycosylation chaperone GtfB"/>
    <property type="match status" value="1"/>
</dbReference>
<evidence type="ECO:0000313" key="5">
    <source>
        <dbReference type="EMBL" id="EPU38217.1"/>
    </source>
</evidence>
<proteinExistence type="inferred from homology"/>
<evidence type="ECO:0000256" key="2">
    <source>
        <dbReference type="ARBA" id="ARBA00022475"/>
    </source>
</evidence>
<comment type="similarity">
    <text evidence="4">Belongs to the GtfB family.</text>
</comment>
<comment type="subcellular location">
    <subcellularLocation>
        <location evidence="4">Cell membrane</location>
        <topology evidence="4">Peripheral membrane protein</topology>
    </subcellularLocation>
</comment>
<comment type="pathway">
    <text evidence="1 4">Protein modification; protein glycosylation.</text>
</comment>
<dbReference type="Proteomes" id="UP000015176">
    <property type="component" value="Unassembled WGS sequence"/>
</dbReference>
<name>A0AAD2WUB6_STRAG</name>
<dbReference type="RefSeq" id="WP_000584699.1">
    <property type="nucleotide sequence ID" value="NZ_ALSF01000082.1"/>
</dbReference>
<accession>A0AAD2WUB6</accession>
<dbReference type="GO" id="GO:0005886">
    <property type="term" value="C:plasma membrane"/>
    <property type="evidence" value="ECO:0007669"/>
    <property type="project" value="UniProtKB-SubCell"/>
</dbReference>
<gene>
    <name evidence="4" type="primary">gtfB</name>
    <name evidence="5" type="ORF">SAG0164_01370</name>
</gene>
<comment type="caution">
    <text evidence="5">The sequence shown here is derived from an EMBL/GenBank/DDBJ whole genome shotgun (WGS) entry which is preliminary data.</text>
</comment>
<comment type="function">
    <text evidence="4">Required for polymorphic O-glycosylation of the serine-rich repeat protein in this bacteria. A stabilizing protein that is part of the accessory SecA2/SecY2 system specifically required to export serine-rich repeat cell wall proteins usually encoded upstream in the same operon. The GtfA-GtfB complex adds GlcNAc from UDP-GlcNAc to the substrate protein, attaching the first sugar residue. Stabilizes the glycosylation activity of GtfA. Has no N-acetylglucosaminyl transferase activity on its own.</text>
</comment>